<dbReference type="PANTHER" id="PTHR30146">
    <property type="entry name" value="LACI-RELATED TRANSCRIPTIONAL REPRESSOR"/>
    <property type="match status" value="1"/>
</dbReference>
<name>A0A2K3V059_9DEIO</name>
<proteinExistence type="predicted"/>
<evidence type="ECO:0000256" key="1">
    <source>
        <dbReference type="ARBA" id="ARBA00023015"/>
    </source>
</evidence>
<dbReference type="PROSITE" id="PS50932">
    <property type="entry name" value="HTH_LACI_2"/>
    <property type="match status" value="1"/>
</dbReference>
<dbReference type="PANTHER" id="PTHR30146:SF109">
    <property type="entry name" value="HTH-TYPE TRANSCRIPTIONAL REGULATOR GALS"/>
    <property type="match status" value="1"/>
</dbReference>
<dbReference type="EMBL" id="PPPD01000001">
    <property type="protein sequence ID" value="PNY82152.1"/>
    <property type="molecule type" value="Genomic_DNA"/>
</dbReference>
<dbReference type="InterPro" id="IPR046335">
    <property type="entry name" value="LacI/GalR-like_sensor"/>
</dbReference>
<evidence type="ECO:0000256" key="2">
    <source>
        <dbReference type="ARBA" id="ARBA00023125"/>
    </source>
</evidence>
<accession>A0A2K3V059</accession>
<gene>
    <name evidence="5" type="ORF">CVO96_12930</name>
</gene>
<protein>
    <recommendedName>
        <fullName evidence="4">HTH lacI-type domain-containing protein</fullName>
    </recommendedName>
</protein>
<dbReference type="Gene3D" id="3.40.50.2300">
    <property type="match status" value="2"/>
</dbReference>
<dbReference type="GO" id="GO:0003700">
    <property type="term" value="F:DNA-binding transcription factor activity"/>
    <property type="evidence" value="ECO:0007669"/>
    <property type="project" value="TreeGrafter"/>
</dbReference>
<organism evidence="5 6">
    <name type="scientific">Deinococcus koreensis</name>
    <dbReference type="NCBI Taxonomy" id="2054903"/>
    <lineage>
        <taxon>Bacteria</taxon>
        <taxon>Thermotogati</taxon>
        <taxon>Deinococcota</taxon>
        <taxon>Deinococci</taxon>
        <taxon>Deinococcales</taxon>
        <taxon>Deinococcaceae</taxon>
        <taxon>Deinococcus</taxon>
    </lineage>
</organism>
<keyword evidence="1" id="KW-0805">Transcription regulation</keyword>
<comment type="caution">
    <text evidence="5">The sequence shown here is derived from an EMBL/GenBank/DDBJ whole genome shotgun (WGS) entry which is preliminary data.</text>
</comment>
<dbReference type="PROSITE" id="PS00356">
    <property type="entry name" value="HTH_LACI_1"/>
    <property type="match status" value="1"/>
</dbReference>
<evidence type="ECO:0000313" key="5">
    <source>
        <dbReference type="EMBL" id="PNY82152.1"/>
    </source>
</evidence>
<dbReference type="Gene3D" id="1.10.260.40">
    <property type="entry name" value="lambda repressor-like DNA-binding domains"/>
    <property type="match status" value="1"/>
</dbReference>
<dbReference type="Pfam" id="PF00356">
    <property type="entry name" value="LacI"/>
    <property type="match status" value="1"/>
</dbReference>
<evidence type="ECO:0000259" key="4">
    <source>
        <dbReference type="PROSITE" id="PS50932"/>
    </source>
</evidence>
<keyword evidence="6" id="KW-1185">Reference proteome</keyword>
<evidence type="ECO:0000313" key="6">
    <source>
        <dbReference type="Proteomes" id="UP000236379"/>
    </source>
</evidence>
<dbReference type="SUPFAM" id="SSF47413">
    <property type="entry name" value="lambda repressor-like DNA-binding domains"/>
    <property type="match status" value="1"/>
</dbReference>
<dbReference type="SMART" id="SM00354">
    <property type="entry name" value="HTH_LACI"/>
    <property type="match status" value="1"/>
</dbReference>
<dbReference type="AlphaFoldDB" id="A0A2K3V059"/>
<sequence length="349" mass="37672">MVLTFKSPVRPPREVSMTRVTLRDVAAHAGVSHQTVSNVMNGHPSIRPATRDRVLAAIQALDYHPNQAAKALREARVTTLCCAFYGHDAENVDDPYRNVVQSAFIAEANVHGYSMTTAFVQDGPESFDSLRQRYRQGQFGGVVVVGNTLNAAQWQALQGWGLPAVLFDHRLPDSAALSVSSDYTSGMHALVAHHAAQGRRHLALIIPLQDAASTAVDRREAFRAAAAQHGLQAHLIAGDWSYASGEAALHTLWRGGNSPDAVLGGNDRMAAGALRAALELGLRVPGQVAISGFDNFEFSRYTHPSLTTVNVPHAEMARRAVRALLARLEQHQTPPNVVLPASLVIRESA</sequence>
<feature type="domain" description="HTH lacI-type" evidence="4">
    <location>
        <begin position="20"/>
        <end position="74"/>
    </location>
</feature>
<dbReference type="SUPFAM" id="SSF53822">
    <property type="entry name" value="Periplasmic binding protein-like I"/>
    <property type="match status" value="1"/>
</dbReference>
<dbReference type="InterPro" id="IPR028082">
    <property type="entry name" value="Peripla_BP_I"/>
</dbReference>
<dbReference type="CDD" id="cd06267">
    <property type="entry name" value="PBP1_LacI_sugar_binding-like"/>
    <property type="match status" value="1"/>
</dbReference>
<evidence type="ECO:0000256" key="3">
    <source>
        <dbReference type="ARBA" id="ARBA00023163"/>
    </source>
</evidence>
<dbReference type="OrthoDB" id="9785825at2"/>
<dbReference type="InterPro" id="IPR000843">
    <property type="entry name" value="HTH_LacI"/>
</dbReference>
<dbReference type="InterPro" id="IPR010982">
    <property type="entry name" value="Lambda_DNA-bd_dom_sf"/>
</dbReference>
<reference evidence="5 6" key="1">
    <citation type="submission" date="2018-01" db="EMBL/GenBank/DDBJ databases">
        <title>Deinococcus koreensis sp. nov., a radiation-resistant bacterium isolated from river water.</title>
        <authorList>
            <person name="Choi A."/>
        </authorList>
    </citation>
    <scope>NUCLEOTIDE SEQUENCE [LARGE SCALE GENOMIC DNA]</scope>
    <source>
        <strain evidence="5 6">SJW1-2</strain>
    </source>
</reference>
<dbReference type="CDD" id="cd01392">
    <property type="entry name" value="HTH_LacI"/>
    <property type="match status" value="1"/>
</dbReference>
<keyword evidence="2" id="KW-0238">DNA-binding</keyword>
<keyword evidence="3" id="KW-0804">Transcription</keyword>
<dbReference type="Pfam" id="PF13377">
    <property type="entry name" value="Peripla_BP_3"/>
    <property type="match status" value="1"/>
</dbReference>
<dbReference type="Proteomes" id="UP000236379">
    <property type="component" value="Unassembled WGS sequence"/>
</dbReference>
<dbReference type="GO" id="GO:0000976">
    <property type="term" value="F:transcription cis-regulatory region binding"/>
    <property type="evidence" value="ECO:0007669"/>
    <property type="project" value="TreeGrafter"/>
</dbReference>